<feature type="compositionally biased region" description="Basic and acidic residues" evidence="2">
    <location>
        <begin position="142"/>
        <end position="171"/>
    </location>
</feature>
<feature type="coiled-coil region" evidence="1">
    <location>
        <begin position="579"/>
        <end position="608"/>
    </location>
</feature>
<proteinExistence type="predicted"/>
<feature type="compositionally biased region" description="Basic and acidic residues" evidence="2">
    <location>
        <begin position="25"/>
        <end position="50"/>
    </location>
</feature>
<evidence type="ECO:0000313" key="4">
    <source>
        <dbReference type="EMBL" id="TGO11398.1"/>
    </source>
</evidence>
<comment type="caution">
    <text evidence="4">The sequence shown here is derived from an EMBL/GenBank/DDBJ whole genome shotgun (WGS) entry which is preliminary data.</text>
</comment>
<feature type="compositionally biased region" description="Basic and acidic residues" evidence="2">
    <location>
        <begin position="499"/>
        <end position="509"/>
    </location>
</feature>
<dbReference type="EMBL" id="PQXH01000110">
    <property type="protein sequence ID" value="TGO11398.1"/>
    <property type="molecule type" value="Genomic_DNA"/>
</dbReference>
<feature type="region of interest" description="Disordered" evidence="2">
    <location>
        <begin position="1"/>
        <end position="198"/>
    </location>
</feature>
<sequence length="679" mass="78081">MSRMGDPYRNSSETLSSRGGGGNRWDSERFASERDRVRFAPDREERDSRFLRATGGHARERSFDDVYERRGPRGYEEEREHYDERDYYDSPRLQREPEPGRQRSTTITMERERERERDESPPPPRRAGGRPAFLRRQSSLDTFDRKPLVRYEREAERLRDEYGPPARRPDVRPPPLTPVPLPRTRGLPPPRRYAERDYDEIKVAEPDFYGDEDFRAYPERIREREIVRRRRRSHERRGSHERRSHRSHSKESRSTATRSVRSESVSSSDSGTTISVRSEFPKKGKTRMPARLVSKKAIIDLDYPFEEEVSHSKDSSGDTIIIQKALGRENIDEVIKLSEEYKAAEKVKVEETNEVETTLTTYLIAPELEMSGGRSEAGTVIEERTEVFTIPPPPPPVVHHAPPPPPSVVHHVPPPPPSVVHHAPPPPPSVHYPPPPESVHYPPPPPESVHYPPPPPESVHYAHPPPTPGQWAPPPASVVYAPPPQSVIYAPPPPPQQHIEIHESTKIVERSPSPARSTYSHHSHHSHHTHHHNEPVILEGRPRSRDEESVFYEKREIIERTEPIGAMTLSHSHSHHKGGRSIRAEIKALELEKEALEAEKLALKADRKANRELRRAERLRRSGARHSDSQLVLYEEEIHDGRDVTVVRRERIVEPEGGVRIEKDRKGRMSISVPKHAYR</sequence>
<dbReference type="AlphaFoldDB" id="A0A4Z1EL69"/>
<evidence type="ECO:0000259" key="3">
    <source>
        <dbReference type="Pfam" id="PF26118"/>
    </source>
</evidence>
<dbReference type="Proteomes" id="UP000297777">
    <property type="component" value="Unassembled WGS sequence"/>
</dbReference>
<feature type="region of interest" description="Disordered" evidence="2">
    <location>
        <begin position="392"/>
        <end position="548"/>
    </location>
</feature>
<evidence type="ECO:0000256" key="2">
    <source>
        <dbReference type="SAM" id="MobiDB-lite"/>
    </source>
</evidence>
<evidence type="ECO:0000256" key="1">
    <source>
        <dbReference type="SAM" id="Coils"/>
    </source>
</evidence>
<feature type="compositionally biased region" description="Basic and acidic residues" evidence="2">
    <location>
        <begin position="109"/>
        <end position="120"/>
    </location>
</feature>
<feature type="domain" description="DUF8035" evidence="3">
    <location>
        <begin position="282"/>
        <end position="344"/>
    </location>
</feature>
<feature type="compositionally biased region" description="Pro residues" evidence="2">
    <location>
        <begin position="172"/>
        <end position="191"/>
    </location>
</feature>
<evidence type="ECO:0000313" key="5">
    <source>
        <dbReference type="Proteomes" id="UP000297777"/>
    </source>
</evidence>
<reference evidence="4 5" key="1">
    <citation type="submission" date="2017-12" db="EMBL/GenBank/DDBJ databases">
        <title>Comparative genomics of Botrytis spp.</title>
        <authorList>
            <person name="Valero-Jimenez C.A."/>
            <person name="Tapia P."/>
            <person name="Veloso J."/>
            <person name="Silva-Moreno E."/>
            <person name="Staats M."/>
            <person name="Valdes J.H."/>
            <person name="Van Kan J.A.L."/>
        </authorList>
    </citation>
    <scope>NUCLEOTIDE SEQUENCE [LARGE SCALE GENOMIC DNA]</scope>
    <source>
        <strain evidence="4 5">Bt9001</strain>
    </source>
</reference>
<name>A0A4Z1EL69_9HELO</name>
<dbReference type="InterPro" id="IPR058348">
    <property type="entry name" value="DUF8035"/>
</dbReference>
<keyword evidence="1" id="KW-0175">Coiled coil</keyword>
<dbReference type="OrthoDB" id="5428245at2759"/>
<feature type="compositionally biased region" description="Basic residues" evidence="2">
    <location>
        <begin position="227"/>
        <end position="248"/>
    </location>
</feature>
<organism evidence="4 5">
    <name type="scientific">Botrytis tulipae</name>
    <dbReference type="NCBI Taxonomy" id="87230"/>
    <lineage>
        <taxon>Eukaryota</taxon>
        <taxon>Fungi</taxon>
        <taxon>Dikarya</taxon>
        <taxon>Ascomycota</taxon>
        <taxon>Pezizomycotina</taxon>
        <taxon>Leotiomycetes</taxon>
        <taxon>Helotiales</taxon>
        <taxon>Sclerotiniaceae</taxon>
        <taxon>Botrytis</taxon>
    </lineage>
</organism>
<feature type="compositionally biased region" description="Basic residues" evidence="2">
    <location>
        <begin position="519"/>
        <end position="531"/>
    </location>
</feature>
<gene>
    <name evidence="4" type="ORF">BTUL_0110g00090</name>
</gene>
<feature type="region of interest" description="Disordered" evidence="2">
    <location>
        <begin position="220"/>
        <end position="287"/>
    </location>
</feature>
<feature type="compositionally biased region" description="Basic and acidic residues" evidence="2">
    <location>
        <begin position="57"/>
        <end position="101"/>
    </location>
</feature>
<feature type="compositionally biased region" description="Pro residues" evidence="2">
    <location>
        <begin position="392"/>
        <end position="496"/>
    </location>
</feature>
<feature type="compositionally biased region" description="Low complexity" evidence="2">
    <location>
        <begin position="254"/>
        <end position="278"/>
    </location>
</feature>
<dbReference type="Pfam" id="PF26118">
    <property type="entry name" value="DUF8035"/>
    <property type="match status" value="1"/>
</dbReference>
<accession>A0A4Z1EL69</accession>
<keyword evidence="5" id="KW-1185">Reference proteome</keyword>
<protein>
    <recommendedName>
        <fullName evidence="3">DUF8035 domain-containing protein</fullName>
    </recommendedName>
</protein>